<dbReference type="Pfam" id="PF00072">
    <property type="entry name" value="Response_reg"/>
    <property type="match status" value="1"/>
</dbReference>
<organism evidence="4 5">
    <name type="scientific">Litoribrevibacter euphylliae</name>
    <dbReference type="NCBI Taxonomy" id="1834034"/>
    <lineage>
        <taxon>Bacteria</taxon>
        <taxon>Pseudomonadati</taxon>
        <taxon>Pseudomonadota</taxon>
        <taxon>Gammaproteobacteria</taxon>
        <taxon>Oceanospirillales</taxon>
        <taxon>Oceanospirillaceae</taxon>
        <taxon>Litoribrevibacter</taxon>
    </lineage>
</organism>
<protein>
    <submittedName>
        <fullName evidence="4">PleD family two-component system response regulator</fullName>
    </submittedName>
</protein>
<keyword evidence="5" id="KW-1185">Reference proteome</keyword>
<dbReference type="PROSITE" id="PS50110">
    <property type="entry name" value="RESPONSE_REGULATORY"/>
    <property type="match status" value="1"/>
</dbReference>
<name>A0ABV7HF23_9GAMM</name>
<feature type="domain" description="Response regulatory" evidence="3">
    <location>
        <begin position="4"/>
        <end position="119"/>
    </location>
</feature>
<dbReference type="SMART" id="SM00448">
    <property type="entry name" value="REC"/>
    <property type="match status" value="1"/>
</dbReference>
<feature type="modified residue" description="4-aspartylphosphate" evidence="2">
    <location>
        <position position="52"/>
    </location>
</feature>
<evidence type="ECO:0000259" key="3">
    <source>
        <dbReference type="PROSITE" id="PS50110"/>
    </source>
</evidence>
<keyword evidence="1 2" id="KW-0597">Phosphoprotein</keyword>
<accession>A0ABV7HF23</accession>
<comment type="caution">
    <text evidence="4">The sequence shown here is derived from an EMBL/GenBank/DDBJ whole genome shotgun (WGS) entry which is preliminary data.</text>
</comment>
<evidence type="ECO:0000313" key="4">
    <source>
        <dbReference type="EMBL" id="MFC3152448.1"/>
    </source>
</evidence>
<reference evidence="5" key="1">
    <citation type="journal article" date="2019" name="Int. J. Syst. Evol. Microbiol.">
        <title>The Global Catalogue of Microorganisms (GCM) 10K type strain sequencing project: providing services to taxonomists for standard genome sequencing and annotation.</title>
        <authorList>
            <consortium name="The Broad Institute Genomics Platform"/>
            <consortium name="The Broad Institute Genome Sequencing Center for Infectious Disease"/>
            <person name="Wu L."/>
            <person name="Ma J."/>
        </authorList>
    </citation>
    <scope>NUCLEOTIDE SEQUENCE [LARGE SCALE GENOMIC DNA]</scope>
    <source>
        <strain evidence="5">KCTC 52438</strain>
    </source>
</reference>
<evidence type="ECO:0000256" key="2">
    <source>
        <dbReference type="PROSITE-ProRule" id="PRU00169"/>
    </source>
</evidence>
<dbReference type="InterPro" id="IPR011006">
    <property type="entry name" value="CheY-like_superfamily"/>
</dbReference>
<dbReference type="EMBL" id="JBHRSZ010000007">
    <property type="protein sequence ID" value="MFC3152448.1"/>
    <property type="molecule type" value="Genomic_DNA"/>
</dbReference>
<proteinExistence type="predicted"/>
<sequence length="374" mass="41801">MPGSILIVDDMTDNRLLLDALLCDTYRIQLAASGPECFEKIAENKPGLILLDLIMPEMDGFEVCQKLKSDYQTQDIPVIFITSSTDDDEKLKAYELGADDFINKPFNHEELIAKISKVVSSQASIQEAKDLAQAAQQAALIAMTNSSELGMIIKFMESSSESEDFDMLANNLNEVTKNFGLICCFQFAYEDKVLNIGNGCEEGSLEAKMLTEARKAGGIIGHGKRMFFNQRYVSMLVKNMPVEDEEKCGRYKDNLALLLSAANGIAKTIGVEKAMLEQRKQLIRTTFDSTYERTQHVMGLVRLLETNTVDVVQEIRLSFEEALFSLGLSEEQESYLMGIFDSAMDKMDTVKETAIEVEDAMKTVVNAFEQLLNE</sequence>
<gene>
    <name evidence="4" type="ORF">ACFOEK_15540</name>
</gene>
<dbReference type="RefSeq" id="WP_386722379.1">
    <property type="nucleotide sequence ID" value="NZ_JBHRSZ010000007.1"/>
</dbReference>
<dbReference type="PANTHER" id="PTHR44591">
    <property type="entry name" value="STRESS RESPONSE REGULATOR PROTEIN 1"/>
    <property type="match status" value="1"/>
</dbReference>
<dbReference type="PANTHER" id="PTHR44591:SF3">
    <property type="entry name" value="RESPONSE REGULATORY DOMAIN-CONTAINING PROTEIN"/>
    <property type="match status" value="1"/>
</dbReference>
<dbReference type="InterPro" id="IPR050595">
    <property type="entry name" value="Bact_response_regulator"/>
</dbReference>
<dbReference type="SUPFAM" id="SSF52172">
    <property type="entry name" value="CheY-like"/>
    <property type="match status" value="1"/>
</dbReference>
<dbReference type="Proteomes" id="UP001595476">
    <property type="component" value="Unassembled WGS sequence"/>
</dbReference>
<dbReference type="Gene3D" id="3.40.50.2300">
    <property type="match status" value="1"/>
</dbReference>
<evidence type="ECO:0000313" key="5">
    <source>
        <dbReference type="Proteomes" id="UP001595476"/>
    </source>
</evidence>
<dbReference type="InterPro" id="IPR001789">
    <property type="entry name" value="Sig_transdc_resp-reg_receiver"/>
</dbReference>
<evidence type="ECO:0000256" key="1">
    <source>
        <dbReference type="ARBA" id="ARBA00022553"/>
    </source>
</evidence>